<organism evidence="2 3">
    <name type="scientific">Iris pallida</name>
    <name type="common">Sweet iris</name>
    <dbReference type="NCBI Taxonomy" id="29817"/>
    <lineage>
        <taxon>Eukaryota</taxon>
        <taxon>Viridiplantae</taxon>
        <taxon>Streptophyta</taxon>
        <taxon>Embryophyta</taxon>
        <taxon>Tracheophyta</taxon>
        <taxon>Spermatophyta</taxon>
        <taxon>Magnoliopsida</taxon>
        <taxon>Liliopsida</taxon>
        <taxon>Asparagales</taxon>
        <taxon>Iridaceae</taxon>
        <taxon>Iridoideae</taxon>
        <taxon>Irideae</taxon>
        <taxon>Iris</taxon>
    </lineage>
</organism>
<name>A0AAX6GPP6_IRIPA</name>
<proteinExistence type="predicted"/>
<gene>
    <name evidence="2" type="ORF">M6B38_352010</name>
</gene>
<evidence type="ECO:0000256" key="1">
    <source>
        <dbReference type="SAM" id="MobiDB-lite"/>
    </source>
</evidence>
<feature type="region of interest" description="Disordered" evidence="1">
    <location>
        <begin position="1"/>
        <end position="31"/>
    </location>
</feature>
<accession>A0AAX6GPP6</accession>
<comment type="caution">
    <text evidence="2">The sequence shown here is derived from an EMBL/GenBank/DDBJ whole genome shotgun (WGS) entry which is preliminary data.</text>
</comment>
<sequence length="144" mass="16481">MGKVWERREGEVGEWKKRSRERAREGDWRGEERGAEDLIGARDEDRRPVVGRWWRSWTLAEGNGALWAPRRSRRFEICSLIGTEALVERRRSTAIVPRGRCKSRDWGSRVVTADGDPISPRKVVQAVLKSSDLVKGHYALAALT</sequence>
<evidence type="ECO:0000313" key="3">
    <source>
        <dbReference type="Proteomes" id="UP001140949"/>
    </source>
</evidence>
<dbReference type="EMBL" id="JANAVB010017199">
    <property type="protein sequence ID" value="KAJ6830749.1"/>
    <property type="molecule type" value="Genomic_DNA"/>
</dbReference>
<protein>
    <submittedName>
        <fullName evidence="2">Uncharacterized protein</fullName>
    </submittedName>
</protein>
<keyword evidence="3" id="KW-1185">Reference proteome</keyword>
<dbReference type="Proteomes" id="UP001140949">
    <property type="component" value="Unassembled WGS sequence"/>
</dbReference>
<evidence type="ECO:0000313" key="2">
    <source>
        <dbReference type="EMBL" id="KAJ6830749.1"/>
    </source>
</evidence>
<reference evidence="2" key="2">
    <citation type="submission" date="2023-04" db="EMBL/GenBank/DDBJ databases">
        <authorList>
            <person name="Bruccoleri R.E."/>
            <person name="Oakeley E.J."/>
            <person name="Faust A.-M."/>
            <person name="Dessus-Babus S."/>
            <person name="Altorfer M."/>
            <person name="Burckhardt D."/>
            <person name="Oertli M."/>
            <person name="Naumann U."/>
            <person name="Petersen F."/>
            <person name="Wong J."/>
        </authorList>
    </citation>
    <scope>NUCLEOTIDE SEQUENCE</scope>
    <source>
        <strain evidence="2">GSM-AAB239-AS_SAM_17_03QT</strain>
        <tissue evidence="2">Leaf</tissue>
    </source>
</reference>
<reference evidence="2" key="1">
    <citation type="journal article" date="2023" name="GigaByte">
        <title>Genome assembly of the bearded iris, Iris pallida Lam.</title>
        <authorList>
            <person name="Bruccoleri R.E."/>
            <person name="Oakeley E.J."/>
            <person name="Faust A.M.E."/>
            <person name="Altorfer M."/>
            <person name="Dessus-Babus S."/>
            <person name="Burckhardt D."/>
            <person name="Oertli M."/>
            <person name="Naumann U."/>
            <person name="Petersen F."/>
            <person name="Wong J."/>
        </authorList>
    </citation>
    <scope>NUCLEOTIDE SEQUENCE</scope>
    <source>
        <strain evidence="2">GSM-AAB239-AS_SAM_17_03QT</strain>
    </source>
</reference>
<dbReference type="AlphaFoldDB" id="A0AAX6GPP6"/>